<dbReference type="GO" id="GO:0000463">
    <property type="term" value="P:maturation of LSU-rRNA from tricistronic rRNA transcript (SSU-rRNA, 5.8S rRNA, LSU-rRNA)"/>
    <property type="evidence" value="ECO:0007669"/>
    <property type="project" value="TreeGrafter"/>
</dbReference>
<proteinExistence type="predicted"/>
<dbReference type="PANTHER" id="PTHR13483">
    <property type="entry name" value="BOX C_D SNORNA PROTEIN 1-RELATED"/>
    <property type="match status" value="1"/>
</dbReference>
<dbReference type="Ensembl" id="ENSDCDT00010052874.1">
    <property type="protein sequence ID" value="ENSDCDP00010042828.1"/>
    <property type="gene ID" value="ENSDCDG00010026873.1"/>
</dbReference>
<dbReference type="Proteomes" id="UP000694580">
    <property type="component" value="Chromosome 13"/>
</dbReference>
<organism evidence="3 4">
    <name type="scientific">Denticeps clupeoides</name>
    <name type="common">denticle herring</name>
    <dbReference type="NCBI Taxonomy" id="299321"/>
    <lineage>
        <taxon>Eukaryota</taxon>
        <taxon>Metazoa</taxon>
        <taxon>Chordata</taxon>
        <taxon>Craniata</taxon>
        <taxon>Vertebrata</taxon>
        <taxon>Euteleostomi</taxon>
        <taxon>Actinopterygii</taxon>
        <taxon>Neopterygii</taxon>
        <taxon>Teleostei</taxon>
        <taxon>Clupei</taxon>
        <taxon>Clupeiformes</taxon>
        <taxon>Denticipitoidei</taxon>
        <taxon>Denticipitidae</taxon>
        <taxon>Denticeps</taxon>
    </lineage>
</organism>
<evidence type="ECO:0000256" key="1">
    <source>
        <dbReference type="ARBA" id="ARBA00022553"/>
    </source>
</evidence>
<reference evidence="3" key="3">
    <citation type="submission" date="2025-09" db="UniProtKB">
        <authorList>
            <consortium name="Ensembl"/>
        </authorList>
    </citation>
    <scope>IDENTIFICATION</scope>
</reference>
<reference evidence="3 4" key="1">
    <citation type="submission" date="2020-06" db="EMBL/GenBank/DDBJ databases">
        <authorList>
            <consortium name="Wellcome Sanger Institute Data Sharing"/>
        </authorList>
    </citation>
    <scope>NUCLEOTIDE SEQUENCE [LARGE SCALE GENOMIC DNA]</scope>
</reference>
<reference evidence="3" key="2">
    <citation type="submission" date="2025-08" db="UniProtKB">
        <authorList>
            <consortium name="Ensembl"/>
        </authorList>
    </citation>
    <scope>IDENTIFICATION</scope>
</reference>
<keyword evidence="4" id="KW-1185">Reference proteome</keyword>
<dbReference type="GeneTree" id="ENSGT00390000017201"/>
<dbReference type="AlphaFoldDB" id="A0AAY4DBN0"/>
<accession>A0AAY4DBN0</accession>
<gene>
    <name evidence="3" type="primary">znhit6</name>
</gene>
<evidence type="ECO:0000313" key="4">
    <source>
        <dbReference type="Proteomes" id="UP000694580"/>
    </source>
</evidence>
<dbReference type="PANTHER" id="PTHR13483:SF3">
    <property type="entry name" value="BOX C_D SNORNA PROTEIN 1"/>
    <property type="match status" value="1"/>
</dbReference>
<protein>
    <recommendedName>
        <fullName evidence="2">BCD1 alpha/beta domain-containing protein</fullName>
    </recommendedName>
</protein>
<feature type="domain" description="BCD1 alpha/beta" evidence="2">
    <location>
        <begin position="73"/>
        <end position="216"/>
    </location>
</feature>
<dbReference type="GO" id="GO:0070761">
    <property type="term" value="C:pre-snoRNP complex"/>
    <property type="evidence" value="ECO:0007669"/>
    <property type="project" value="TreeGrafter"/>
</dbReference>
<dbReference type="GO" id="GO:0005634">
    <property type="term" value="C:nucleus"/>
    <property type="evidence" value="ECO:0007669"/>
    <property type="project" value="TreeGrafter"/>
</dbReference>
<sequence>MFCSPCSLPCVKKHKSESGCCGIRDKTLFVPLTKFDDMNLLNDYRFLEDTGRLADVANRDPLMQCRVHFPSVKRLRKQASLAKVTLKILPSTFTKRKENSTYFSKKEAVFYWHLKLMFPQCGSEYTVRRVVDTRMLKDILSAYIHPTESHPVIRQKLKIYVQAPMENVRVFMKSEEGISLRYHELDMNQSLRNNLMNKTIIEYPTLHVSEFKKNTDNRECDNHPYHDTEENENPFCSENAKNCVDLLK</sequence>
<evidence type="ECO:0000313" key="3">
    <source>
        <dbReference type="Ensembl" id="ENSDCDP00010042828.1"/>
    </source>
</evidence>
<dbReference type="GO" id="GO:0000492">
    <property type="term" value="P:box C/D snoRNP assembly"/>
    <property type="evidence" value="ECO:0007669"/>
    <property type="project" value="TreeGrafter"/>
</dbReference>
<dbReference type="InterPro" id="IPR051639">
    <property type="entry name" value="BCD1"/>
</dbReference>
<evidence type="ECO:0000259" key="2">
    <source>
        <dbReference type="Pfam" id="PF25790"/>
    </source>
</evidence>
<keyword evidence="1" id="KW-0597">Phosphoprotein</keyword>
<name>A0AAY4DBN0_9TELE</name>
<dbReference type="InterPro" id="IPR057721">
    <property type="entry name" value="BCD1_alpha/beta"/>
</dbReference>
<dbReference type="Pfam" id="PF25790">
    <property type="entry name" value="BCD1"/>
    <property type="match status" value="1"/>
</dbReference>
<dbReference type="GO" id="GO:0048254">
    <property type="term" value="P:snoRNA localization"/>
    <property type="evidence" value="ECO:0007669"/>
    <property type="project" value="TreeGrafter"/>
</dbReference>